<comment type="caution">
    <text evidence="1">The sequence shown here is derived from an EMBL/GenBank/DDBJ whole genome shotgun (WGS) entry which is preliminary data.</text>
</comment>
<accession>A0ABU7KJ35</accession>
<gene>
    <name evidence="2" type="ORF">ABUK86_10880</name>
    <name evidence="1" type="ORF">Q8A49_02270</name>
</gene>
<organism evidence="1 3">
    <name type="scientific">Nocardiopsis tropica</name>
    <dbReference type="NCBI Taxonomy" id="109330"/>
    <lineage>
        <taxon>Bacteria</taxon>
        <taxon>Bacillati</taxon>
        <taxon>Actinomycetota</taxon>
        <taxon>Actinomycetes</taxon>
        <taxon>Streptosporangiales</taxon>
        <taxon>Nocardiopsidaceae</taxon>
        <taxon>Nocardiopsis</taxon>
    </lineage>
</organism>
<proteinExistence type="predicted"/>
<protein>
    <submittedName>
        <fullName evidence="1">Uncharacterized protein</fullName>
    </submittedName>
</protein>
<dbReference type="RefSeq" id="WP_267948770.1">
    <property type="nucleotide sequence ID" value="NZ_BAAAJA010000010.1"/>
</dbReference>
<dbReference type="Proteomes" id="UP001348641">
    <property type="component" value="Unassembled WGS sequence"/>
</dbReference>
<keyword evidence="4" id="KW-1185">Reference proteome</keyword>
<evidence type="ECO:0000313" key="1">
    <source>
        <dbReference type="EMBL" id="MEE2049313.1"/>
    </source>
</evidence>
<name>A0ABU7KJ35_9ACTN</name>
<evidence type="ECO:0000313" key="3">
    <source>
        <dbReference type="Proteomes" id="UP001348641"/>
    </source>
</evidence>
<reference evidence="1 3" key="1">
    <citation type="submission" date="2023-07" db="EMBL/GenBank/DDBJ databases">
        <authorList>
            <person name="Girao M."/>
            <person name="Carvalho M.F."/>
        </authorList>
    </citation>
    <scope>NUCLEOTIDE SEQUENCE [LARGE SCALE GENOMIC DNA]</scope>
    <source>
        <strain evidence="1 3">66/93</strain>
    </source>
</reference>
<dbReference type="EMBL" id="JBEQNB010000005">
    <property type="protein sequence ID" value="MES0834287.1"/>
    <property type="molecule type" value="Genomic_DNA"/>
</dbReference>
<sequence length="67" mass="7553">MVSMIASLGDRILRSVVPQVRVEAAACGPWRDSHCNRCGFFWTNKVQYQKRTCGSETQVRELDCGTC</sequence>
<dbReference type="EMBL" id="JAUUCC010000003">
    <property type="protein sequence ID" value="MEE2049313.1"/>
    <property type="molecule type" value="Genomic_DNA"/>
</dbReference>
<evidence type="ECO:0000313" key="4">
    <source>
        <dbReference type="Proteomes" id="UP001432401"/>
    </source>
</evidence>
<evidence type="ECO:0000313" key="2">
    <source>
        <dbReference type="EMBL" id="MES0834287.1"/>
    </source>
</evidence>
<dbReference type="Proteomes" id="UP001432401">
    <property type="component" value="Unassembled WGS sequence"/>
</dbReference>
<reference evidence="2 4" key="2">
    <citation type="submission" date="2024-06" db="EMBL/GenBank/DDBJ databases">
        <authorList>
            <person name="Bataeva Y.V."/>
            <person name="Grigorian L.N."/>
            <person name="Solomentsev V.I."/>
        </authorList>
    </citation>
    <scope>NUCLEOTIDE SEQUENCE [LARGE SCALE GENOMIC DNA]</scope>
    <source>
        <strain evidence="2">SCPM-O-B-12605</strain>
        <strain evidence="4">SCPM-O-B-12605 (RCAM04882)</strain>
    </source>
</reference>